<keyword evidence="5" id="KW-0804">Transcription</keyword>
<feature type="domain" description="Response regulatory" evidence="10">
    <location>
        <begin position="503"/>
        <end position="619"/>
    </location>
</feature>
<dbReference type="PANTHER" id="PTHR48111">
    <property type="entry name" value="REGULATOR OF RPOS"/>
    <property type="match status" value="1"/>
</dbReference>
<dbReference type="Gene3D" id="1.10.10.10">
    <property type="entry name" value="Winged helix-like DNA-binding domain superfamily/Winged helix DNA-binding domain"/>
    <property type="match status" value="1"/>
</dbReference>
<dbReference type="GO" id="GO:0000156">
    <property type="term" value="F:phosphorelay response regulator activity"/>
    <property type="evidence" value="ECO:0007669"/>
    <property type="project" value="TreeGrafter"/>
</dbReference>
<evidence type="ECO:0000256" key="8">
    <source>
        <dbReference type="PROSITE-ProRule" id="PRU01091"/>
    </source>
</evidence>
<dbReference type="GO" id="GO:0000976">
    <property type="term" value="F:transcription cis-regulatory region binding"/>
    <property type="evidence" value="ECO:0007669"/>
    <property type="project" value="TreeGrafter"/>
</dbReference>
<evidence type="ECO:0000256" key="2">
    <source>
        <dbReference type="ARBA" id="ARBA00023012"/>
    </source>
</evidence>
<dbReference type="RefSeq" id="WP_316793325.1">
    <property type="nucleotide sequence ID" value="NZ_CP053540.1"/>
</dbReference>
<dbReference type="InterPro" id="IPR036641">
    <property type="entry name" value="HPT_dom_sf"/>
</dbReference>
<evidence type="ECO:0000259" key="11">
    <source>
        <dbReference type="PROSITE" id="PS50894"/>
    </source>
</evidence>
<dbReference type="InterPro" id="IPR001867">
    <property type="entry name" value="OmpR/PhoB-type_DNA-bd"/>
</dbReference>
<dbReference type="Pfam" id="PF01627">
    <property type="entry name" value="Hpt"/>
    <property type="match status" value="1"/>
</dbReference>
<dbReference type="SUPFAM" id="SSF52172">
    <property type="entry name" value="CheY-like"/>
    <property type="match status" value="3"/>
</dbReference>
<evidence type="ECO:0000256" key="3">
    <source>
        <dbReference type="ARBA" id="ARBA00023015"/>
    </source>
</evidence>
<dbReference type="GO" id="GO:0006355">
    <property type="term" value="P:regulation of DNA-templated transcription"/>
    <property type="evidence" value="ECO:0007669"/>
    <property type="project" value="InterPro"/>
</dbReference>
<feature type="modified residue" description="4-aspartylphosphate" evidence="7">
    <location>
        <position position="51"/>
    </location>
</feature>
<comment type="caution">
    <text evidence="7">Lacks conserved residue(s) required for the propagation of feature annotation.</text>
</comment>
<organism evidence="13">
    <name type="scientific">Thermoleptolyngbya oregonensis NK1-22</name>
    <dbReference type="NCBI Taxonomy" id="2547457"/>
    <lineage>
        <taxon>Bacteria</taxon>
        <taxon>Bacillati</taxon>
        <taxon>Cyanobacteriota</taxon>
        <taxon>Cyanophyceae</taxon>
        <taxon>Oculatellales</taxon>
        <taxon>Oculatellaceae</taxon>
        <taxon>Thermoleptolyngbya</taxon>
    </lineage>
</organism>
<dbReference type="SMART" id="SM00862">
    <property type="entry name" value="Trans_reg_C"/>
    <property type="match status" value="1"/>
</dbReference>
<dbReference type="InterPro" id="IPR011006">
    <property type="entry name" value="CheY-like_superfamily"/>
</dbReference>
<dbReference type="InterPro" id="IPR008207">
    <property type="entry name" value="Sig_transdc_His_kin_Hpt_dom"/>
</dbReference>
<dbReference type="SUPFAM" id="SSF47226">
    <property type="entry name" value="Histidine-containing phosphotransfer domain, HPT domain"/>
    <property type="match status" value="1"/>
</dbReference>
<feature type="modified residue" description="4-aspartylphosphate" evidence="7">
    <location>
        <position position="552"/>
    </location>
</feature>
<feature type="domain" description="Response regulatory" evidence="10">
    <location>
        <begin position="2"/>
        <end position="116"/>
    </location>
</feature>
<dbReference type="InterPro" id="IPR001789">
    <property type="entry name" value="Sig_transdc_resp-reg_receiver"/>
</dbReference>
<dbReference type="PROSITE" id="PS50894">
    <property type="entry name" value="HPT"/>
    <property type="match status" value="1"/>
</dbReference>
<dbReference type="Gene3D" id="3.40.50.2300">
    <property type="match status" value="3"/>
</dbReference>
<evidence type="ECO:0000256" key="6">
    <source>
        <dbReference type="PROSITE-ProRule" id="PRU00110"/>
    </source>
</evidence>
<evidence type="ECO:0000256" key="4">
    <source>
        <dbReference type="ARBA" id="ARBA00023125"/>
    </source>
</evidence>
<dbReference type="GO" id="GO:0032993">
    <property type="term" value="C:protein-DNA complex"/>
    <property type="evidence" value="ECO:0007669"/>
    <property type="project" value="TreeGrafter"/>
</dbReference>
<dbReference type="PANTHER" id="PTHR48111:SF15">
    <property type="entry name" value="OMPR SUBFAMILY"/>
    <property type="match status" value="1"/>
</dbReference>
<evidence type="ECO:0000313" key="13">
    <source>
        <dbReference type="EMBL" id="WOB43661.1"/>
    </source>
</evidence>
<keyword evidence="2" id="KW-0902">Two-component regulatory system</keyword>
<keyword evidence="3" id="KW-0805">Transcription regulation</keyword>
<dbReference type="InterPro" id="IPR039420">
    <property type="entry name" value="WalR-like"/>
</dbReference>
<name>A0AA97BD56_9CYAN</name>
<dbReference type="CDD" id="cd00383">
    <property type="entry name" value="trans_reg_C"/>
    <property type="match status" value="1"/>
</dbReference>
<keyword evidence="4 8" id="KW-0238">DNA-binding</keyword>
<feature type="domain" description="HPt" evidence="11">
    <location>
        <begin position="257"/>
        <end position="362"/>
    </location>
</feature>
<dbReference type="Pfam" id="PF00486">
    <property type="entry name" value="Trans_reg_C"/>
    <property type="match status" value="1"/>
</dbReference>
<dbReference type="AlphaFoldDB" id="A0AA97BD56"/>
<dbReference type="FunFam" id="3.40.50.2300:FF:000002">
    <property type="entry name" value="DNA-binding response regulator PhoP"/>
    <property type="match status" value="1"/>
</dbReference>
<evidence type="ECO:0000256" key="7">
    <source>
        <dbReference type="PROSITE-ProRule" id="PRU00169"/>
    </source>
</evidence>
<evidence type="ECO:0000259" key="10">
    <source>
        <dbReference type="PROSITE" id="PS50110"/>
    </source>
</evidence>
<accession>A0AA97BD56</accession>
<dbReference type="Pfam" id="PF00072">
    <property type="entry name" value="Response_reg"/>
    <property type="match status" value="2"/>
</dbReference>
<dbReference type="Gene3D" id="1.20.120.160">
    <property type="entry name" value="HPT domain"/>
    <property type="match status" value="1"/>
</dbReference>
<evidence type="ECO:0000259" key="12">
    <source>
        <dbReference type="PROSITE" id="PS51755"/>
    </source>
</evidence>
<dbReference type="PROSITE" id="PS51755">
    <property type="entry name" value="OMPR_PHOB"/>
    <property type="match status" value="1"/>
</dbReference>
<gene>
    <name evidence="13" type="ORF">HNI00_11240</name>
</gene>
<dbReference type="GO" id="GO:0005829">
    <property type="term" value="C:cytosol"/>
    <property type="evidence" value="ECO:0007669"/>
    <property type="project" value="TreeGrafter"/>
</dbReference>
<evidence type="ECO:0000256" key="1">
    <source>
        <dbReference type="ARBA" id="ARBA00022553"/>
    </source>
</evidence>
<evidence type="ECO:0000256" key="9">
    <source>
        <dbReference type="SAM" id="MobiDB-lite"/>
    </source>
</evidence>
<dbReference type="CDD" id="cd00088">
    <property type="entry name" value="HPT"/>
    <property type="match status" value="1"/>
</dbReference>
<proteinExistence type="predicted"/>
<evidence type="ECO:0000256" key="5">
    <source>
        <dbReference type="ARBA" id="ARBA00023163"/>
    </source>
</evidence>
<reference evidence="13" key="1">
    <citation type="submission" date="2020-05" db="EMBL/GenBank/DDBJ databases">
        <authorList>
            <person name="Zhu T."/>
            <person name="Keshari N."/>
            <person name="Lu X."/>
        </authorList>
    </citation>
    <scope>NUCLEOTIDE SEQUENCE</scope>
    <source>
        <strain evidence="13">NK1-22</strain>
    </source>
</reference>
<feature type="domain" description="Response regulatory" evidence="10">
    <location>
        <begin position="378"/>
        <end position="494"/>
    </location>
</feature>
<dbReference type="InterPro" id="IPR036388">
    <property type="entry name" value="WH-like_DNA-bd_sf"/>
</dbReference>
<dbReference type="EMBL" id="CP053540">
    <property type="protein sequence ID" value="WOB43661.1"/>
    <property type="molecule type" value="Genomic_DNA"/>
</dbReference>
<dbReference type="PROSITE" id="PS50110">
    <property type="entry name" value="RESPONSE_REGULATORY"/>
    <property type="match status" value="3"/>
</dbReference>
<keyword evidence="1 7" id="KW-0597">Phosphoprotein</keyword>
<dbReference type="Gene3D" id="6.10.250.690">
    <property type="match status" value="1"/>
</dbReference>
<protein>
    <submittedName>
        <fullName evidence="13">Response regulator</fullName>
    </submittedName>
</protein>
<dbReference type="SMART" id="SM00448">
    <property type="entry name" value="REC"/>
    <property type="match status" value="2"/>
</dbReference>
<feature type="domain" description="OmpR/PhoB-type" evidence="12">
    <location>
        <begin position="124"/>
        <end position="222"/>
    </location>
</feature>
<feature type="region of interest" description="Disordered" evidence="9">
    <location>
        <begin position="227"/>
        <end position="259"/>
    </location>
</feature>
<dbReference type="CDD" id="cd00156">
    <property type="entry name" value="REC"/>
    <property type="match status" value="1"/>
</dbReference>
<feature type="DNA-binding region" description="OmpR/PhoB-type" evidence="8">
    <location>
        <begin position="124"/>
        <end position="222"/>
    </location>
</feature>
<dbReference type="CDD" id="cd17574">
    <property type="entry name" value="REC_OmpR"/>
    <property type="match status" value="1"/>
</dbReference>
<feature type="modified residue" description="Phosphohistidine" evidence="6">
    <location>
        <position position="304"/>
    </location>
</feature>
<dbReference type="KEGG" id="tog:HNI00_11240"/>
<sequence>MRLLLVEDDELFVHALSTYLVAQRYAVDVATDGESGWSYIQATTYDLVVLDVNLPKLNGFQLCQRIRQAGYHQPILLLTAKDDSADKVTGLDAGADDYVVKPCTVEELSARIRALLRRQQLPAAPVLEWSGLRLDPGACNVTYGGREVLLTSKEYSLLELFLRYPQRVFSSSSILERLWAFEESPGEEAVRALMKRLRQKLRAAGTPDLIETLYGQGYRLKPLEEDSAGDRPALASASDLDPAPTPAPDPNSNRRDPREAALEAWEQFREPMLEQLTYLDQAVAMLQRESFSPAMRDLAEQAAHKLAGALGMFGFPQGSRLARAIEQHLQATDAPIAAAPLSSLVAQLQEELSSPPQLSGFSAGLSPSALSDSQSPLALLIMHETKAFVAQVQTEGASCDIEAEGVTSVAAARAAIARRVPDAVLLSLTLVNALPGGLALLQDLTAQFPTLPILVIANSDNLGDRLELLCRSRCQFVPKDVPLGTLLMTVRDVVESHQLAGMRILVVDDDPIVLTALRQMLSPWQVHLFTLEDSSQFWETLSAIAPDLLILDVEMPQMNGVQICQIVRSDHTWNRLPIIFLTGHQDMATVQQLLSVGADDCLTKPFSESELLFRLCNRLSRTRLSPNQLRLRLSNKSA</sequence>